<protein>
    <recommendedName>
        <fullName evidence="3">HEPN domain-containing protein</fullName>
    </recommendedName>
</protein>
<gene>
    <name evidence="1" type="ORF">ACH4TF_33005</name>
</gene>
<sequence length="78" mass="8386">MTGPEHYREAERLVRLALRHTESSDALVLATAAQAHATLALAAATALVDETPRSDSFSEYRVWQESAGSPYVGPEGDS</sequence>
<evidence type="ECO:0000313" key="2">
    <source>
        <dbReference type="Proteomes" id="UP001611162"/>
    </source>
</evidence>
<accession>A0ABW7TCD6</accession>
<proteinExistence type="predicted"/>
<dbReference type="RefSeq" id="WP_189451974.1">
    <property type="nucleotide sequence ID" value="NZ_BMRT01000004.1"/>
</dbReference>
<dbReference type="EMBL" id="JBIRRB010000018">
    <property type="protein sequence ID" value="MFI0915216.1"/>
    <property type="molecule type" value="Genomic_DNA"/>
</dbReference>
<reference evidence="1 2" key="1">
    <citation type="submission" date="2024-10" db="EMBL/GenBank/DDBJ databases">
        <title>The Natural Products Discovery Center: Release of the First 8490 Sequenced Strains for Exploring Actinobacteria Biosynthetic Diversity.</title>
        <authorList>
            <person name="Kalkreuter E."/>
            <person name="Kautsar S.A."/>
            <person name="Yang D."/>
            <person name="Bader C.D."/>
            <person name="Teijaro C.N."/>
            <person name="Fluegel L."/>
            <person name="Davis C.M."/>
            <person name="Simpson J.R."/>
            <person name="Lauterbach L."/>
            <person name="Steele A.D."/>
            <person name="Gui C."/>
            <person name="Meng S."/>
            <person name="Li G."/>
            <person name="Viehrig K."/>
            <person name="Ye F."/>
            <person name="Su P."/>
            <person name="Kiefer A.F."/>
            <person name="Nichols A."/>
            <person name="Cepeda A.J."/>
            <person name="Yan W."/>
            <person name="Fan B."/>
            <person name="Jiang Y."/>
            <person name="Adhikari A."/>
            <person name="Zheng C.-J."/>
            <person name="Schuster L."/>
            <person name="Cowan T.M."/>
            <person name="Smanski M.J."/>
            <person name="Chevrette M.G."/>
            <person name="De Carvalho L.P.S."/>
            <person name="Shen B."/>
        </authorList>
    </citation>
    <scope>NUCLEOTIDE SEQUENCE [LARGE SCALE GENOMIC DNA]</scope>
    <source>
        <strain evidence="1 2">NPDC020979</strain>
    </source>
</reference>
<organism evidence="1 2">
    <name type="scientific">Streptomyces abikoensis</name>
    <dbReference type="NCBI Taxonomy" id="97398"/>
    <lineage>
        <taxon>Bacteria</taxon>
        <taxon>Bacillati</taxon>
        <taxon>Actinomycetota</taxon>
        <taxon>Actinomycetes</taxon>
        <taxon>Kitasatosporales</taxon>
        <taxon>Streptomycetaceae</taxon>
        <taxon>Streptomyces</taxon>
    </lineage>
</organism>
<evidence type="ECO:0000313" key="1">
    <source>
        <dbReference type="EMBL" id="MFI0915216.1"/>
    </source>
</evidence>
<evidence type="ECO:0008006" key="3">
    <source>
        <dbReference type="Google" id="ProtNLM"/>
    </source>
</evidence>
<keyword evidence="2" id="KW-1185">Reference proteome</keyword>
<dbReference type="Proteomes" id="UP001611162">
    <property type="component" value="Unassembled WGS sequence"/>
</dbReference>
<comment type="caution">
    <text evidence="1">The sequence shown here is derived from an EMBL/GenBank/DDBJ whole genome shotgun (WGS) entry which is preliminary data.</text>
</comment>
<name>A0ABW7TCD6_9ACTN</name>